<dbReference type="EMBL" id="CP007044">
    <property type="protein sequence ID" value="AJW28962.1"/>
    <property type="molecule type" value="Genomic_DNA"/>
</dbReference>
<proteinExistence type="predicted"/>
<dbReference type="AlphaFoldDB" id="A0A0D4ZXM1"/>
<dbReference type="Proteomes" id="UP000019030">
    <property type="component" value="Chromosome"/>
</dbReference>
<dbReference type="HOGENOM" id="CLU_119574_0_0_6"/>
<dbReference type="KEGG" id="sfo:Z042_26330"/>
<evidence type="ECO:0000313" key="2">
    <source>
        <dbReference type="Proteomes" id="UP000019030"/>
    </source>
</evidence>
<gene>
    <name evidence="1" type="ORF">Z042_26330</name>
</gene>
<reference evidence="1 2" key="1">
    <citation type="submission" date="2014-01" db="EMBL/GenBank/DDBJ databases">
        <title>Isolation of Serratia multitudinisentens RB-25 from Ex-Landfill site.</title>
        <authorList>
            <person name="Robson E.H.J."/>
        </authorList>
    </citation>
    <scope>NUCLEOTIDE SEQUENCE [LARGE SCALE GENOMIC DNA]</scope>
    <source>
        <strain evidence="1 2">RB-25</strain>
    </source>
</reference>
<dbReference type="RefSeq" id="WP_024910254.1">
    <property type="nucleotide sequence ID" value="NZ_CP007044.2"/>
</dbReference>
<name>A0A0D4ZXM1_9GAMM</name>
<dbReference type="STRING" id="1441930.Z042_26330"/>
<sequence>MNNKKIILRDSDEAASIKTVTGWVSSTGQFFGDNEDLARFAGATHTKCKNNPNHPIYDIHSYCEACHAEKRQAVFAAMERREWDGDEPLVIFDTDTYFFDIDSLTDYCEENDVNATDLQLVICKPNHPRQIDGIDHFIDDLPEDGELPGDLEAAFDLLNEVIRESGPLSWSQGEITAVITPECLEIRNG</sequence>
<keyword evidence="2" id="KW-1185">Reference proteome</keyword>
<evidence type="ECO:0000313" key="1">
    <source>
        <dbReference type="EMBL" id="AJW28962.1"/>
    </source>
</evidence>
<organism evidence="1 2">
    <name type="scientific">Chania multitudinisentens RB-25</name>
    <dbReference type="NCBI Taxonomy" id="1441930"/>
    <lineage>
        <taxon>Bacteria</taxon>
        <taxon>Pseudomonadati</taxon>
        <taxon>Pseudomonadota</taxon>
        <taxon>Gammaproteobacteria</taxon>
        <taxon>Enterobacterales</taxon>
        <taxon>Yersiniaceae</taxon>
        <taxon>Chania</taxon>
    </lineage>
</organism>
<dbReference type="OrthoDB" id="9155378at2"/>
<accession>A0A0D4ZXM1</accession>
<reference evidence="1 2" key="2">
    <citation type="submission" date="2015-03" db="EMBL/GenBank/DDBJ databases">
        <authorList>
            <person name="Chan K.-G."/>
        </authorList>
    </citation>
    <scope>NUCLEOTIDE SEQUENCE [LARGE SCALE GENOMIC DNA]</scope>
    <source>
        <strain evidence="1 2">RB-25</strain>
    </source>
</reference>
<protein>
    <submittedName>
        <fullName evidence="1">Prophage PSSB64-02</fullName>
    </submittedName>
</protein>